<dbReference type="RefSeq" id="WP_130023617.1">
    <property type="nucleotide sequence ID" value="NZ_SEWF01000051.1"/>
</dbReference>
<evidence type="ECO:0000313" key="3">
    <source>
        <dbReference type="Proteomes" id="UP000293162"/>
    </source>
</evidence>
<feature type="transmembrane region" description="Helical" evidence="1">
    <location>
        <begin position="196"/>
        <end position="216"/>
    </location>
</feature>
<sequence length="274" mass="32010">MRTLNNHKLLLDADCPMCRMYGKGFEKAGWVDKETYSPYQYFSVSDESPIDMDKARNEIALFDTRHNEVKYGIDALEYIVTHRFPALGPVLAWKPVDCFLRKLYKFISFNRKVIAPSATKAGVKACVPDLNIKYRLLYILLVVIASSTVLYYYTQPINAVLGWQNHLGRELMICVGQILWQTVFLFRLLKDKLLEYLGNMMTVSMIGTLLLLPMLIIKDLWPFYYLIYFMAVVSFMLWEHARRSKVLKIGFWPTISWLVYRIFALALIMLLNEL</sequence>
<gene>
    <name evidence="2" type="ORF">EWM59_23065</name>
</gene>
<keyword evidence="3" id="KW-1185">Reference proteome</keyword>
<feature type="transmembrane region" description="Helical" evidence="1">
    <location>
        <begin position="250"/>
        <end position="271"/>
    </location>
</feature>
<organism evidence="2 3">
    <name type="scientific">Emticicia agri</name>
    <dbReference type="NCBI Taxonomy" id="2492393"/>
    <lineage>
        <taxon>Bacteria</taxon>
        <taxon>Pseudomonadati</taxon>
        <taxon>Bacteroidota</taxon>
        <taxon>Cytophagia</taxon>
        <taxon>Cytophagales</taxon>
        <taxon>Leadbetterellaceae</taxon>
        <taxon>Emticicia</taxon>
    </lineage>
</organism>
<comment type="caution">
    <text evidence="2">The sequence shown here is derived from an EMBL/GenBank/DDBJ whole genome shotgun (WGS) entry which is preliminary data.</text>
</comment>
<name>A0A4V1ZCM9_9BACT</name>
<evidence type="ECO:0000256" key="1">
    <source>
        <dbReference type="SAM" id="Phobius"/>
    </source>
</evidence>
<evidence type="ECO:0000313" key="2">
    <source>
        <dbReference type="EMBL" id="RYU93220.1"/>
    </source>
</evidence>
<accession>A0A4V1ZCM9</accession>
<dbReference type="OrthoDB" id="671850at2"/>
<feature type="transmembrane region" description="Helical" evidence="1">
    <location>
        <begin position="166"/>
        <end position="189"/>
    </location>
</feature>
<feature type="transmembrane region" description="Helical" evidence="1">
    <location>
        <begin position="136"/>
        <end position="154"/>
    </location>
</feature>
<reference evidence="2 3" key="1">
    <citation type="submission" date="2019-02" db="EMBL/GenBank/DDBJ databases">
        <title>Bacterial novel species Emticicia sp. 17J42-9 isolated from soil.</title>
        <authorList>
            <person name="Jung H.-Y."/>
        </authorList>
    </citation>
    <scope>NUCLEOTIDE SEQUENCE [LARGE SCALE GENOMIC DNA]</scope>
    <source>
        <strain evidence="2 3">17J42-9</strain>
    </source>
</reference>
<protein>
    <recommendedName>
        <fullName evidence="4">DUF393 domain-containing protein</fullName>
    </recommendedName>
</protein>
<keyword evidence="1" id="KW-0812">Transmembrane</keyword>
<evidence type="ECO:0008006" key="4">
    <source>
        <dbReference type="Google" id="ProtNLM"/>
    </source>
</evidence>
<proteinExistence type="predicted"/>
<feature type="transmembrane region" description="Helical" evidence="1">
    <location>
        <begin position="222"/>
        <end position="238"/>
    </location>
</feature>
<keyword evidence="1" id="KW-1133">Transmembrane helix</keyword>
<dbReference type="AlphaFoldDB" id="A0A4V1ZCM9"/>
<dbReference type="EMBL" id="SEWF01000051">
    <property type="protein sequence ID" value="RYU93220.1"/>
    <property type="molecule type" value="Genomic_DNA"/>
</dbReference>
<keyword evidence="1" id="KW-0472">Membrane</keyword>
<dbReference type="Proteomes" id="UP000293162">
    <property type="component" value="Unassembled WGS sequence"/>
</dbReference>